<proteinExistence type="predicted"/>
<comment type="caution">
    <text evidence="1">The sequence shown here is derived from an EMBL/GenBank/DDBJ whole genome shotgun (WGS) entry which is preliminary data.</text>
</comment>
<dbReference type="PANTHER" id="PTHR11669">
    <property type="entry name" value="REPLICATION FACTOR C / DNA POLYMERASE III GAMMA-TAU SUBUNIT"/>
    <property type="match status" value="1"/>
</dbReference>
<organism evidence="1 2">
    <name type="scientific">Candidatus Magasanikbacteria bacterium RIFCSPLOWO2_01_FULL_40_15</name>
    <dbReference type="NCBI Taxonomy" id="1798686"/>
    <lineage>
        <taxon>Bacteria</taxon>
        <taxon>Candidatus Magasanikiibacteriota</taxon>
    </lineage>
</organism>
<protein>
    <recommendedName>
        <fullName evidence="3">DNA polymerase III subunit delta</fullName>
    </recommendedName>
</protein>
<evidence type="ECO:0000313" key="2">
    <source>
        <dbReference type="Proteomes" id="UP000177040"/>
    </source>
</evidence>
<name>A0A1F6N3C5_9BACT</name>
<dbReference type="EMBL" id="MFQH01000017">
    <property type="protein sequence ID" value="OGH78163.1"/>
    <property type="molecule type" value="Genomic_DNA"/>
</dbReference>
<dbReference type="PANTHER" id="PTHR11669:SF8">
    <property type="entry name" value="DNA POLYMERASE III SUBUNIT DELTA"/>
    <property type="match status" value="1"/>
</dbReference>
<gene>
    <name evidence="1" type="ORF">A2983_03775</name>
</gene>
<reference evidence="1 2" key="1">
    <citation type="journal article" date="2016" name="Nat. Commun.">
        <title>Thousands of microbial genomes shed light on interconnected biogeochemical processes in an aquifer system.</title>
        <authorList>
            <person name="Anantharaman K."/>
            <person name="Brown C.T."/>
            <person name="Hug L.A."/>
            <person name="Sharon I."/>
            <person name="Castelle C.J."/>
            <person name="Probst A.J."/>
            <person name="Thomas B.C."/>
            <person name="Singh A."/>
            <person name="Wilkins M.J."/>
            <person name="Karaoz U."/>
            <person name="Brodie E.L."/>
            <person name="Williams K.H."/>
            <person name="Hubbard S.S."/>
            <person name="Banfield J.F."/>
        </authorList>
    </citation>
    <scope>NUCLEOTIDE SEQUENCE [LARGE SCALE GENOMIC DNA]</scope>
</reference>
<sequence length="302" mass="34119">MSIIGHKKTQDFFTRVIDCGILSHAYAFIGSDHIGKETLAIWIASLLLKTVPEKVSRHLDVRIIRRQYDEKNNRFKRDIAVAEMRDLLRFASQSSFQPHGWKVVIIVEAERLNVEAGNAILKILEEPPERTVFFLLYQNTAAILPTIHSRVQTINLARVSEQELSAGLLDLEFALEDIQAIIPYAQGLPGQAITWLREPDIFIAFKNNAVALAGLMSASITQRFGAVEPWFVAAKDEGGVDYVVERLEEWRQVFYSWLNSQTSPISLNQNGAILDELEKTILALRRNAHPPLAVQSFLLSFP</sequence>
<evidence type="ECO:0008006" key="3">
    <source>
        <dbReference type="Google" id="ProtNLM"/>
    </source>
</evidence>
<dbReference type="Gene3D" id="3.40.50.300">
    <property type="entry name" value="P-loop containing nucleotide triphosphate hydrolases"/>
    <property type="match status" value="1"/>
</dbReference>
<dbReference type="GO" id="GO:0006261">
    <property type="term" value="P:DNA-templated DNA replication"/>
    <property type="evidence" value="ECO:0007669"/>
    <property type="project" value="TreeGrafter"/>
</dbReference>
<dbReference type="Pfam" id="PF13177">
    <property type="entry name" value="DNA_pol3_delta2"/>
    <property type="match status" value="1"/>
</dbReference>
<dbReference type="Proteomes" id="UP000177040">
    <property type="component" value="Unassembled WGS sequence"/>
</dbReference>
<dbReference type="AlphaFoldDB" id="A0A1F6N3C5"/>
<dbReference type="InterPro" id="IPR027417">
    <property type="entry name" value="P-loop_NTPase"/>
</dbReference>
<evidence type="ECO:0000313" key="1">
    <source>
        <dbReference type="EMBL" id="OGH78163.1"/>
    </source>
</evidence>
<dbReference type="SUPFAM" id="SSF52540">
    <property type="entry name" value="P-loop containing nucleoside triphosphate hydrolases"/>
    <property type="match status" value="1"/>
</dbReference>
<dbReference type="InterPro" id="IPR050238">
    <property type="entry name" value="DNA_Rep/Repair_Clamp_Loader"/>
</dbReference>
<accession>A0A1F6N3C5</accession>